<name>A0A517Q2U6_9PLAN</name>
<accession>A0A517Q2U6</accession>
<reference evidence="1 2" key="1">
    <citation type="submission" date="2019-03" db="EMBL/GenBank/DDBJ databases">
        <title>Deep-cultivation of Planctomycetes and their phenomic and genomic characterization uncovers novel biology.</title>
        <authorList>
            <person name="Wiegand S."/>
            <person name="Jogler M."/>
            <person name="Boedeker C."/>
            <person name="Pinto D."/>
            <person name="Vollmers J."/>
            <person name="Rivas-Marin E."/>
            <person name="Kohn T."/>
            <person name="Peeters S.H."/>
            <person name="Heuer A."/>
            <person name="Rast P."/>
            <person name="Oberbeckmann S."/>
            <person name="Bunk B."/>
            <person name="Jeske O."/>
            <person name="Meyerdierks A."/>
            <person name="Storesund J.E."/>
            <person name="Kallscheuer N."/>
            <person name="Luecker S."/>
            <person name="Lage O.M."/>
            <person name="Pohl T."/>
            <person name="Merkel B.J."/>
            <person name="Hornburger P."/>
            <person name="Mueller R.-W."/>
            <person name="Bruemmer F."/>
            <person name="Labrenz M."/>
            <person name="Spormann A.M."/>
            <person name="Op den Camp H."/>
            <person name="Overmann J."/>
            <person name="Amann R."/>
            <person name="Jetten M.S.M."/>
            <person name="Mascher T."/>
            <person name="Medema M.H."/>
            <person name="Devos D.P."/>
            <person name="Kaster A.-K."/>
            <person name="Ovreas L."/>
            <person name="Rohde M."/>
            <person name="Galperin M.Y."/>
            <person name="Jogler C."/>
        </authorList>
    </citation>
    <scope>NUCLEOTIDE SEQUENCE [LARGE SCALE GENOMIC DNA]</scope>
    <source>
        <strain evidence="1 2">Enr10</strain>
    </source>
</reference>
<evidence type="ECO:0000313" key="2">
    <source>
        <dbReference type="Proteomes" id="UP000315647"/>
    </source>
</evidence>
<dbReference type="Proteomes" id="UP000315647">
    <property type="component" value="Chromosome"/>
</dbReference>
<sequence>MRRINHKEPVSFIRAETGRGILSVIHLVKFKKALLIPLICCCWCLWCSGGNQLIAQSRSGAGSTAPRDYRSKNFLIHTDLSSDEARDLLARLEKMLVIISTYWGSPNRSVIECYVVKDLANWPAGSLHPMGVRSVSGGGGVTMSSVRFRGGRAIQAKSIVYAISERGTPQHEAVHAYCAQNFGHTGPVWYSEGMAEMGNNWKEVPRKGQPLSVNCERYVVNYIKRSEPKSLNEIVNSNETTGDSWENYCWRWALCHLLATNPNYANRFRPLGLGLLMKKPVSFSKTYGSMAREISFEYLFFLKHFDQGYRCDLCQWDWNAKFRKANSVRPQTSKINAQQGWQASRVLVEEGQEYEYTSEGDWKTSDEVDPVSANGSDTGQGRLVGAVLLENDRDEYELTEEFELGEAGRFRAPASGKLFLRCRDAWHEMADNSGKVIVKIGE</sequence>
<protein>
    <submittedName>
        <fullName evidence="1">Uncharacterized protein</fullName>
    </submittedName>
</protein>
<evidence type="ECO:0000313" key="1">
    <source>
        <dbReference type="EMBL" id="QDT25947.1"/>
    </source>
</evidence>
<proteinExistence type="predicted"/>
<keyword evidence="2" id="KW-1185">Reference proteome</keyword>
<organism evidence="1 2">
    <name type="scientific">Gimesia panareensis</name>
    <dbReference type="NCBI Taxonomy" id="2527978"/>
    <lineage>
        <taxon>Bacteria</taxon>
        <taxon>Pseudomonadati</taxon>
        <taxon>Planctomycetota</taxon>
        <taxon>Planctomycetia</taxon>
        <taxon>Planctomycetales</taxon>
        <taxon>Planctomycetaceae</taxon>
        <taxon>Gimesia</taxon>
    </lineage>
</organism>
<accession>A0A518A2D0</accession>
<dbReference type="Gene3D" id="2.60.120.430">
    <property type="entry name" value="Galactose-binding lectin"/>
    <property type="match status" value="1"/>
</dbReference>
<gene>
    <name evidence="1" type="ORF">Enr10x_12450</name>
</gene>
<dbReference type="EMBL" id="CP037421">
    <property type="protein sequence ID" value="QDT25947.1"/>
    <property type="molecule type" value="Genomic_DNA"/>
</dbReference>
<dbReference type="AlphaFoldDB" id="A0A517Q2U6"/>